<dbReference type="EMBL" id="DF973169">
    <property type="protein sequence ID" value="GAU17316.1"/>
    <property type="molecule type" value="Genomic_DNA"/>
</dbReference>
<dbReference type="AlphaFoldDB" id="A0A2Z6MMK2"/>
<sequence>MLVDREELWFKVLTSRYGIERGRMRKGGTSESSWWREIVRIRDGVADIGGRLGGRRSGVGLTETAMSVGGRDVRGVSDSTS</sequence>
<gene>
    <name evidence="1" type="ORF">TSUD_110330</name>
</gene>
<evidence type="ECO:0000313" key="1">
    <source>
        <dbReference type="EMBL" id="GAU17316.1"/>
    </source>
</evidence>
<name>A0A2Z6MMK2_TRISU</name>
<protein>
    <submittedName>
        <fullName evidence="1">Uncharacterized protein</fullName>
    </submittedName>
</protein>
<proteinExistence type="predicted"/>
<evidence type="ECO:0000313" key="2">
    <source>
        <dbReference type="Proteomes" id="UP000242715"/>
    </source>
</evidence>
<reference evidence="2" key="1">
    <citation type="journal article" date="2017" name="Front. Plant Sci.">
        <title>Climate Clever Clovers: New Paradigm to Reduce the Environmental Footprint of Ruminants by Breeding Low Methanogenic Forages Utilizing Haplotype Variation.</title>
        <authorList>
            <person name="Kaur P."/>
            <person name="Appels R."/>
            <person name="Bayer P.E."/>
            <person name="Keeble-Gagnere G."/>
            <person name="Wang J."/>
            <person name="Hirakawa H."/>
            <person name="Shirasawa K."/>
            <person name="Vercoe P."/>
            <person name="Stefanova K."/>
            <person name="Durmic Z."/>
            <person name="Nichols P."/>
            <person name="Revell C."/>
            <person name="Isobe S.N."/>
            <person name="Edwards D."/>
            <person name="Erskine W."/>
        </authorList>
    </citation>
    <scope>NUCLEOTIDE SEQUENCE [LARGE SCALE GENOMIC DNA]</scope>
    <source>
        <strain evidence="2">cv. Daliak</strain>
    </source>
</reference>
<dbReference type="Proteomes" id="UP000242715">
    <property type="component" value="Unassembled WGS sequence"/>
</dbReference>
<accession>A0A2Z6MMK2</accession>
<organism evidence="1 2">
    <name type="scientific">Trifolium subterraneum</name>
    <name type="common">Subterranean clover</name>
    <dbReference type="NCBI Taxonomy" id="3900"/>
    <lineage>
        <taxon>Eukaryota</taxon>
        <taxon>Viridiplantae</taxon>
        <taxon>Streptophyta</taxon>
        <taxon>Embryophyta</taxon>
        <taxon>Tracheophyta</taxon>
        <taxon>Spermatophyta</taxon>
        <taxon>Magnoliopsida</taxon>
        <taxon>eudicotyledons</taxon>
        <taxon>Gunneridae</taxon>
        <taxon>Pentapetalae</taxon>
        <taxon>rosids</taxon>
        <taxon>fabids</taxon>
        <taxon>Fabales</taxon>
        <taxon>Fabaceae</taxon>
        <taxon>Papilionoideae</taxon>
        <taxon>50 kb inversion clade</taxon>
        <taxon>NPAAA clade</taxon>
        <taxon>Hologalegina</taxon>
        <taxon>IRL clade</taxon>
        <taxon>Trifolieae</taxon>
        <taxon>Trifolium</taxon>
    </lineage>
</organism>
<keyword evidence="2" id="KW-1185">Reference proteome</keyword>
<dbReference type="OrthoDB" id="1435349at2759"/>